<dbReference type="Pfam" id="PF01867">
    <property type="entry name" value="Cas_Cas1"/>
    <property type="match status" value="1"/>
</dbReference>
<organism evidence="11 12">
    <name type="scientific">Desulfoscipio gibsoniae DSM 7213</name>
    <dbReference type="NCBI Taxonomy" id="767817"/>
    <lineage>
        <taxon>Bacteria</taxon>
        <taxon>Bacillati</taxon>
        <taxon>Bacillota</taxon>
        <taxon>Clostridia</taxon>
        <taxon>Eubacteriales</taxon>
        <taxon>Desulfallaceae</taxon>
        <taxon>Desulfoscipio</taxon>
    </lineage>
</organism>
<dbReference type="NCBIfam" id="TIGR03640">
    <property type="entry name" value="cas1_DVULG"/>
    <property type="match status" value="1"/>
</dbReference>
<evidence type="ECO:0000256" key="3">
    <source>
        <dbReference type="ARBA" id="ARBA00022759"/>
    </source>
</evidence>
<dbReference type="EC" id="3.1.-.-" evidence="10"/>
<feature type="binding site" evidence="10">
    <location>
        <position position="166"/>
    </location>
    <ligand>
        <name>Mn(2+)</name>
        <dbReference type="ChEBI" id="CHEBI:29035"/>
    </ligand>
</feature>
<evidence type="ECO:0000256" key="5">
    <source>
        <dbReference type="ARBA" id="ARBA00022842"/>
    </source>
</evidence>
<keyword evidence="7 10" id="KW-0238">DNA-binding</keyword>
<dbReference type="RefSeq" id="WP_006521536.1">
    <property type="nucleotide sequence ID" value="NC_021184.1"/>
</dbReference>
<evidence type="ECO:0000256" key="2">
    <source>
        <dbReference type="ARBA" id="ARBA00022723"/>
    </source>
</evidence>
<keyword evidence="8 10" id="KW-0464">Manganese</keyword>
<evidence type="ECO:0000256" key="1">
    <source>
        <dbReference type="ARBA" id="ARBA00022722"/>
    </source>
</evidence>
<dbReference type="PANTHER" id="PTHR34353">
    <property type="entry name" value="CRISPR-ASSOCIATED ENDONUCLEASE CAS1 1"/>
    <property type="match status" value="1"/>
</dbReference>
<keyword evidence="3 10" id="KW-0255">Endonuclease</keyword>
<accession>R4KJP1</accession>
<dbReference type="NCBIfam" id="TIGR00287">
    <property type="entry name" value="cas1"/>
    <property type="match status" value="1"/>
</dbReference>
<evidence type="ECO:0000313" key="12">
    <source>
        <dbReference type="Proteomes" id="UP000013520"/>
    </source>
</evidence>
<dbReference type="InterPro" id="IPR019856">
    <property type="entry name" value="CRISPR-assoc_Cas1_DVULG"/>
</dbReference>
<feature type="binding site" evidence="10">
    <location>
        <position position="234"/>
    </location>
    <ligand>
        <name>Mn(2+)</name>
        <dbReference type="ChEBI" id="CHEBI:29035"/>
    </ligand>
</feature>
<dbReference type="InterPro" id="IPR042206">
    <property type="entry name" value="CRISPR-assoc_Cas1_C"/>
</dbReference>
<evidence type="ECO:0000256" key="7">
    <source>
        <dbReference type="ARBA" id="ARBA00023125"/>
    </source>
</evidence>
<name>R4KJP1_9FIRM</name>
<reference evidence="11 12" key="1">
    <citation type="submission" date="2012-01" db="EMBL/GenBank/DDBJ databases">
        <title>Complete sequence of Desulfotomaculum gibsoniae DSM 7213.</title>
        <authorList>
            <consortium name="US DOE Joint Genome Institute"/>
            <person name="Lucas S."/>
            <person name="Han J."/>
            <person name="Lapidus A."/>
            <person name="Cheng J.-F."/>
            <person name="Goodwin L."/>
            <person name="Pitluck S."/>
            <person name="Peters L."/>
            <person name="Ovchinnikova G."/>
            <person name="Teshima H."/>
            <person name="Detter J.C."/>
            <person name="Han C."/>
            <person name="Tapia R."/>
            <person name="Land M."/>
            <person name="Hauser L."/>
            <person name="Kyrpides N."/>
            <person name="Ivanova N."/>
            <person name="Pagani I."/>
            <person name="Parshina S."/>
            <person name="Plugge C."/>
            <person name="Muyzer G."/>
            <person name="Kuever J."/>
            <person name="Ivanova A."/>
            <person name="Nazina T."/>
            <person name="Klenk H.-P."/>
            <person name="Brambilla E."/>
            <person name="Spring S."/>
            <person name="Stams A.F."/>
            <person name="Woyke T."/>
        </authorList>
    </citation>
    <scope>NUCLEOTIDE SEQUENCE [LARGE SCALE GENOMIC DNA]</scope>
    <source>
        <strain evidence="11 12">DSM 7213</strain>
    </source>
</reference>
<dbReference type="KEGG" id="dgi:Desgi_4163"/>
<evidence type="ECO:0000256" key="9">
    <source>
        <dbReference type="ARBA" id="ARBA00038592"/>
    </source>
</evidence>
<comment type="subunit">
    <text evidence="9 10">Homodimer, forms a heterotetramer with a Cas2 homodimer.</text>
</comment>
<protein>
    <recommendedName>
        <fullName evidence="10">CRISPR-associated endonuclease Cas1</fullName>
        <ecNumber evidence="10">3.1.-.-</ecNumber>
    </recommendedName>
</protein>
<comment type="cofactor">
    <cofactor evidence="10">
        <name>Mg(2+)</name>
        <dbReference type="ChEBI" id="CHEBI:18420"/>
    </cofactor>
    <cofactor evidence="10">
        <name>Mn(2+)</name>
        <dbReference type="ChEBI" id="CHEBI:29035"/>
    </cofactor>
</comment>
<dbReference type="Gene3D" id="3.100.10.20">
    <property type="entry name" value="CRISPR-associated endonuclease Cas1, N-terminal domain"/>
    <property type="match status" value="1"/>
</dbReference>
<dbReference type="GO" id="GO:0004520">
    <property type="term" value="F:DNA endonuclease activity"/>
    <property type="evidence" value="ECO:0007669"/>
    <property type="project" value="InterPro"/>
</dbReference>
<dbReference type="GO" id="GO:0051607">
    <property type="term" value="P:defense response to virus"/>
    <property type="evidence" value="ECO:0007669"/>
    <property type="project" value="UniProtKB-UniRule"/>
</dbReference>
<dbReference type="GO" id="GO:0003677">
    <property type="term" value="F:DNA binding"/>
    <property type="evidence" value="ECO:0007669"/>
    <property type="project" value="UniProtKB-KW"/>
</dbReference>
<keyword evidence="1 10" id="KW-0540">Nuclease</keyword>
<gene>
    <name evidence="10" type="primary">cas1</name>
    <name evidence="11" type="ORF">Desgi_4163</name>
</gene>
<proteinExistence type="inferred from homology"/>
<dbReference type="GO" id="GO:0046872">
    <property type="term" value="F:metal ion binding"/>
    <property type="evidence" value="ECO:0007669"/>
    <property type="project" value="UniProtKB-UniRule"/>
</dbReference>
<dbReference type="Gene3D" id="1.20.120.920">
    <property type="entry name" value="CRISPR-associated endonuclease Cas1, C-terminal domain"/>
    <property type="match status" value="1"/>
</dbReference>
<feature type="binding site" evidence="10">
    <location>
        <position position="249"/>
    </location>
    <ligand>
        <name>Mn(2+)</name>
        <dbReference type="ChEBI" id="CHEBI:29035"/>
    </ligand>
</feature>
<keyword evidence="5 10" id="KW-0460">Magnesium</keyword>
<dbReference type="InterPro" id="IPR002729">
    <property type="entry name" value="CRISPR-assoc_Cas1"/>
</dbReference>
<keyword evidence="2 10" id="KW-0479">Metal-binding</keyword>
<evidence type="ECO:0000256" key="4">
    <source>
        <dbReference type="ARBA" id="ARBA00022801"/>
    </source>
</evidence>
<evidence type="ECO:0000256" key="6">
    <source>
        <dbReference type="ARBA" id="ARBA00023118"/>
    </source>
</evidence>
<dbReference type="GO" id="GO:0016787">
    <property type="term" value="F:hydrolase activity"/>
    <property type="evidence" value="ECO:0007669"/>
    <property type="project" value="UniProtKB-KW"/>
</dbReference>
<dbReference type="AlphaFoldDB" id="R4KJP1"/>
<dbReference type="STRING" id="767817.Desgi_4163"/>
<keyword evidence="4 10" id="KW-0378">Hydrolase</keyword>
<dbReference type="InterPro" id="IPR042211">
    <property type="entry name" value="CRISPR-assoc_Cas1_N"/>
</dbReference>
<dbReference type="EMBL" id="CP003273">
    <property type="protein sequence ID" value="AGL03418.1"/>
    <property type="molecule type" value="Genomic_DNA"/>
</dbReference>
<evidence type="ECO:0000256" key="10">
    <source>
        <dbReference type="HAMAP-Rule" id="MF_01470"/>
    </source>
</evidence>
<dbReference type="eggNOG" id="COG1518">
    <property type="taxonomic scope" value="Bacteria"/>
</dbReference>
<evidence type="ECO:0000313" key="11">
    <source>
        <dbReference type="EMBL" id="AGL03418.1"/>
    </source>
</evidence>
<keyword evidence="6 10" id="KW-0051">Antiviral defense</keyword>
<dbReference type="PANTHER" id="PTHR34353:SF2">
    <property type="entry name" value="CRISPR-ASSOCIATED ENDONUCLEASE CAS1 1"/>
    <property type="match status" value="1"/>
</dbReference>
<dbReference type="HAMAP" id="MF_01470">
    <property type="entry name" value="Cas1"/>
    <property type="match status" value="1"/>
</dbReference>
<dbReference type="OrthoDB" id="9803119at2"/>
<dbReference type="HOGENOM" id="CLU_052779_1_0_9"/>
<comment type="similarity">
    <text evidence="10">Belongs to the CRISPR-associated endonuclease Cas1 family.</text>
</comment>
<evidence type="ECO:0000256" key="8">
    <source>
        <dbReference type="ARBA" id="ARBA00023211"/>
    </source>
</evidence>
<dbReference type="GO" id="GO:0043571">
    <property type="term" value="P:maintenance of CRISPR repeat elements"/>
    <property type="evidence" value="ECO:0007669"/>
    <property type="project" value="UniProtKB-UniRule"/>
</dbReference>
<dbReference type="InterPro" id="IPR050646">
    <property type="entry name" value="Cas1"/>
</dbReference>
<sequence>MRKMLNVLYVTNPEAYLVKDGENLVVRIQDQEAFRTPIHYLEGIVTFGYMGASPALLGMCVEKGVTVSFLTASGKHQATVHGSPKGNVLLRRKQYRLADSDHDSAQIASMFIIGKLANCRTVLRRFISDYGEKVDAAQVVNVSKILARNVLRVNKEIHLDEVRGIEGESAREYFSVLNHLIVAQKEYFYIQGRNRRPPLDNFNALLSFLYSLLLHEARAALETVGLDPYVGFLHRDRPGRVGLALDLMEEFRPYMADRLALSLINRRQVTGDGFIKKESGGVVMKDTARKAVIEAWQKRKREEITHPFLNKKIPAGLLPYAQALLLARHLRGDLDRYPPFVWK</sequence>
<keyword evidence="12" id="KW-1185">Reference proteome</keyword>
<dbReference type="Proteomes" id="UP000013520">
    <property type="component" value="Chromosome"/>
</dbReference>
<comment type="function">
    <text evidence="10">CRISPR (clustered regularly interspaced short palindromic repeat), is an adaptive immune system that provides protection against mobile genetic elements (viruses, transposable elements and conjugative plasmids). CRISPR clusters contain spacers, sequences complementary to antecedent mobile elements, and target invading nucleic acids. CRISPR clusters are transcribed and processed into CRISPR RNA (crRNA). Acts as a dsDNA endonuclease. Involved in the integration of spacer DNA into the CRISPR cassette.</text>
</comment>